<gene>
    <name evidence="1" type="ORF">OWR29_27280</name>
</gene>
<comment type="caution">
    <text evidence="1">The sequence shown here is derived from an EMBL/GenBank/DDBJ whole genome shotgun (WGS) entry which is preliminary data.</text>
</comment>
<evidence type="ECO:0000313" key="2">
    <source>
        <dbReference type="Proteomes" id="UP001151002"/>
    </source>
</evidence>
<dbReference type="Proteomes" id="UP001151002">
    <property type="component" value="Unassembled WGS sequence"/>
</dbReference>
<sequence>MSFRDRDEPRALATRPIAVAHRHPAGWTVHAMDGSRIEALSFDAVPGAVSAATGIRNLLIVWPGRDAL</sequence>
<accession>A0ABT4B6Q9</accession>
<dbReference type="EMBL" id="JAPNTZ010000010">
    <property type="protein sequence ID" value="MCY1141717.1"/>
    <property type="molecule type" value="Genomic_DNA"/>
</dbReference>
<keyword evidence="2" id="KW-1185">Reference proteome</keyword>
<dbReference type="RefSeq" id="WP_267566122.1">
    <property type="nucleotide sequence ID" value="NZ_JAPNTZ010000010.1"/>
</dbReference>
<organism evidence="1 2">
    <name type="scientific">Paractinoplanes pyxinae</name>
    <dbReference type="NCBI Taxonomy" id="2997416"/>
    <lineage>
        <taxon>Bacteria</taxon>
        <taxon>Bacillati</taxon>
        <taxon>Actinomycetota</taxon>
        <taxon>Actinomycetes</taxon>
        <taxon>Micromonosporales</taxon>
        <taxon>Micromonosporaceae</taxon>
        <taxon>Paractinoplanes</taxon>
    </lineage>
</organism>
<evidence type="ECO:0000313" key="1">
    <source>
        <dbReference type="EMBL" id="MCY1141717.1"/>
    </source>
</evidence>
<name>A0ABT4B6Q9_9ACTN</name>
<reference evidence="1" key="1">
    <citation type="submission" date="2022-11" db="EMBL/GenBank/DDBJ databases">
        <authorList>
            <person name="Somphong A."/>
            <person name="Phongsopitanun W."/>
        </authorList>
    </citation>
    <scope>NUCLEOTIDE SEQUENCE</scope>
    <source>
        <strain evidence="1">Pm04-4</strain>
    </source>
</reference>
<proteinExistence type="predicted"/>
<protein>
    <submittedName>
        <fullName evidence="1">Uncharacterized protein</fullName>
    </submittedName>
</protein>